<evidence type="ECO:0000313" key="2">
    <source>
        <dbReference type="Proteomes" id="UP000258997"/>
    </source>
</evidence>
<proteinExistence type="predicted"/>
<evidence type="ECO:0000313" key="1">
    <source>
        <dbReference type="EMBL" id="AXQ68484.1"/>
    </source>
</evidence>
<name>A0A385E9G4_9CAUD</name>
<dbReference type="EMBL" id="MH588544">
    <property type="protein sequence ID" value="AXQ68484.1"/>
    <property type="molecule type" value="Genomic_DNA"/>
</dbReference>
<gene>
    <name evidence="1" type="ORF">CcrBL10_gp280</name>
</gene>
<sequence>MSYFRSRIPGPPEQAEERFKFIDIDGRRYKVYRSGHVSVLIQGTSKRAGYTRSLTHNSIIAARARAASGWFA</sequence>
<dbReference type="Proteomes" id="UP000258997">
    <property type="component" value="Segment"/>
</dbReference>
<keyword evidence="2" id="KW-1185">Reference proteome</keyword>
<accession>A0A385E9G4</accession>
<protein>
    <submittedName>
        <fullName evidence="1">Uncharacterized protein</fullName>
    </submittedName>
</protein>
<reference evidence="1 2" key="1">
    <citation type="submission" date="2018-07" db="EMBL/GenBank/DDBJ databases">
        <title>Giant CbK-like Caulobacter bacteriophages have genetically divergent genomes.</title>
        <authorList>
            <person name="Wilson K.M."/>
            <person name="Ely B."/>
        </authorList>
    </citation>
    <scope>NUCLEOTIDE SEQUENCE [LARGE SCALE GENOMIC DNA]</scope>
</reference>
<organism evidence="1 2">
    <name type="scientific">Caulobacter phage CcrBL10</name>
    <dbReference type="NCBI Taxonomy" id="2283269"/>
    <lineage>
        <taxon>Viruses</taxon>
        <taxon>Duplodnaviria</taxon>
        <taxon>Heunggongvirae</taxon>
        <taxon>Uroviricota</taxon>
        <taxon>Caudoviricetes</taxon>
        <taxon>Jeanschmidtviridae</taxon>
        <taxon>Poindextervirus</taxon>
        <taxon>Poindextervirus BL10</taxon>
    </lineage>
</organism>